<protein>
    <recommendedName>
        <fullName evidence="6 17">UDP-N-acetylmuramoylalanine--D-glutamate ligase</fullName>
        <ecNumber evidence="5 17">6.3.2.9</ecNumber>
    </recommendedName>
    <alternativeName>
        <fullName evidence="15 17">D-glutamic acid-adding enzyme</fullName>
    </alternativeName>
    <alternativeName>
        <fullName evidence="14 17">UDP-N-acetylmuramoyl-L-alanyl-D-glutamate synthetase</fullName>
    </alternativeName>
</protein>
<dbReference type="GO" id="GO:0005737">
    <property type="term" value="C:cytoplasm"/>
    <property type="evidence" value="ECO:0007669"/>
    <property type="project" value="UniProtKB-SubCell"/>
</dbReference>
<comment type="function">
    <text evidence="1 17 18">Cell wall formation. Catalyzes the addition of glutamate to the nucleotide precursor UDP-N-acetylmuramoyl-L-alanine (UMA).</text>
</comment>
<dbReference type="EMBL" id="WKPR01000004">
    <property type="protein sequence ID" value="MSB19135.1"/>
    <property type="molecule type" value="Genomic_DNA"/>
</dbReference>
<dbReference type="Gene3D" id="3.90.190.20">
    <property type="entry name" value="Mur ligase, C-terminal domain"/>
    <property type="match status" value="1"/>
</dbReference>
<dbReference type="NCBIfam" id="TIGR01087">
    <property type="entry name" value="murD"/>
    <property type="match status" value="1"/>
</dbReference>
<dbReference type="GO" id="GO:0009252">
    <property type="term" value="P:peptidoglycan biosynthetic process"/>
    <property type="evidence" value="ECO:0007669"/>
    <property type="project" value="UniProtKB-UniRule"/>
</dbReference>
<gene>
    <name evidence="17" type="primary">murD</name>
    <name evidence="21" type="ORF">GKE97_06345</name>
</gene>
<evidence type="ECO:0000256" key="13">
    <source>
        <dbReference type="ARBA" id="ARBA00023316"/>
    </source>
</evidence>
<evidence type="ECO:0000256" key="11">
    <source>
        <dbReference type="ARBA" id="ARBA00022960"/>
    </source>
</evidence>
<keyword evidence="12 17" id="KW-0573">Peptidoglycan synthesis</keyword>
<keyword evidence="17 18" id="KW-0131">Cell cycle</keyword>
<comment type="pathway">
    <text evidence="3 17 18">Cell wall biogenesis; peptidoglycan biosynthesis.</text>
</comment>
<comment type="catalytic activity">
    <reaction evidence="16 17 18">
        <text>UDP-N-acetyl-alpha-D-muramoyl-L-alanine + D-glutamate + ATP = UDP-N-acetyl-alpha-D-muramoyl-L-alanyl-D-glutamate + ADP + phosphate + H(+)</text>
        <dbReference type="Rhea" id="RHEA:16429"/>
        <dbReference type="ChEBI" id="CHEBI:15378"/>
        <dbReference type="ChEBI" id="CHEBI:29986"/>
        <dbReference type="ChEBI" id="CHEBI:30616"/>
        <dbReference type="ChEBI" id="CHEBI:43474"/>
        <dbReference type="ChEBI" id="CHEBI:83898"/>
        <dbReference type="ChEBI" id="CHEBI:83900"/>
        <dbReference type="ChEBI" id="CHEBI:456216"/>
        <dbReference type="EC" id="6.3.2.9"/>
    </reaction>
</comment>
<evidence type="ECO:0000256" key="14">
    <source>
        <dbReference type="ARBA" id="ARBA00030398"/>
    </source>
</evidence>
<dbReference type="GO" id="GO:0008764">
    <property type="term" value="F:UDP-N-acetylmuramoylalanine-D-glutamate ligase activity"/>
    <property type="evidence" value="ECO:0007669"/>
    <property type="project" value="UniProtKB-UniRule"/>
</dbReference>
<comment type="subcellular location">
    <subcellularLocation>
        <location evidence="2 17 18">Cytoplasm</location>
    </subcellularLocation>
</comment>
<feature type="binding site" evidence="17">
    <location>
        <begin position="140"/>
        <end position="146"/>
    </location>
    <ligand>
        <name>ATP</name>
        <dbReference type="ChEBI" id="CHEBI:30616"/>
    </ligand>
</feature>
<comment type="caution">
    <text evidence="21">The sequence shown here is derived from an EMBL/GenBank/DDBJ whole genome shotgun (WGS) entry which is preliminary data.</text>
</comment>
<keyword evidence="10 17" id="KW-0067">ATP-binding</keyword>
<evidence type="ECO:0000259" key="20">
    <source>
        <dbReference type="Pfam" id="PF08245"/>
    </source>
</evidence>
<dbReference type="SUPFAM" id="SSF51984">
    <property type="entry name" value="MurCD N-terminal domain"/>
    <property type="match status" value="1"/>
</dbReference>
<keyword evidence="13 17" id="KW-0961">Cell wall biogenesis/degradation</keyword>
<dbReference type="InterPro" id="IPR036615">
    <property type="entry name" value="Mur_ligase_C_dom_sf"/>
</dbReference>
<evidence type="ECO:0000256" key="3">
    <source>
        <dbReference type="ARBA" id="ARBA00004752"/>
    </source>
</evidence>
<dbReference type="SUPFAM" id="SSF53244">
    <property type="entry name" value="MurD-like peptide ligases, peptide-binding domain"/>
    <property type="match status" value="1"/>
</dbReference>
<keyword evidence="8 17" id="KW-0436">Ligase</keyword>
<dbReference type="Pfam" id="PF02875">
    <property type="entry name" value="Mur_ligase_C"/>
    <property type="match status" value="1"/>
</dbReference>
<reference evidence="21 22" key="1">
    <citation type="journal article" date="2019" name="Nat. Med.">
        <title>A library of human gut bacterial isolates paired with longitudinal multiomics data enables mechanistic microbiome research.</title>
        <authorList>
            <person name="Poyet M."/>
            <person name="Groussin M."/>
            <person name="Gibbons S.M."/>
            <person name="Avila-Pacheco J."/>
            <person name="Jiang X."/>
            <person name="Kearney S.M."/>
            <person name="Perrotta A.R."/>
            <person name="Berdy B."/>
            <person name="Zhao S."/>
            <person name="Lieberman T.D."/>
            <person name="Swanson P.K."/>
            <person name="Smith M."/>
            <person name="Roesemann S."/>
            <person name="Alexander J.E."/>
            <person name="Rich S.A."/>
            <person name="Livny J."/>
            <person name="Vlamakis H."/>
            <person name="Clish C."/>
            <person name="Bullock K."/>
            <person name="Deik A."/>
            <person name="Scott J."/>
            <person name="Pierce K.A."/>
            <person name="Xavier R.J."/>
            <person name="Alm E.J."/>
        </authorList>
    </citation>
    <scope>NUCLEOTIDE SEQUENCE [LARGE SCALE GENOMIC DNA]</scope>
    <source>
        <strain evidence="21 22">BIOML-A2</strain>
    </source>
</reference>
<dbReference type="GO" id="GO:0051301">
    <property type="term" value="P:cell division"/>
    <property type="evidence" value="ECO:0007669"/>
    <property type="project" value="UniProtKB-KW"/>
</dbReference>
<evidence type="ECO:0000256" key="18">
    <source>
        <dbReference type="RuleBase" id="RU003664"/>
    </source>
</evidence>
<evidence type="ECO:0000256" key="6">
    <source>
        <dbReference type="ARBA" id="ARBA00015655"/>
    </source>
</evidence>
<evidence type="ECO:0000259" key="19">
    <source>
        <dbReference type="Pfam" id="PF02875"/>
    </source>
</evidence>
<dbReference type="Proteomes" id="UP000434475">
    <property type="component" value="Unassembled WGS sequence"/>
</dbReference>
<organism evidence="21 22">
    <name type="scientific">Flavonifractor plautii</name>
    <name type="common">Fusobacterium plautii</name>
    <dbReference type="NCBI Taxonomy" id="292800"/>
    <lineage>
        <taxon>Bacteria</taxon>
        <taxon>Bacillati</taxon>
        <taxon>Bacillota</taxon>
        <taxon>Clostridia</taxon>
        <taxon>Eubacteriales</taxon>
        <taxon>Oscillospiraceae</taxon>
        <taxon>Flavonifractor</taxon>
    </lineage>
</organism>
<evidence type="ECO:0000313" key="22">
    <source>
        <dbReference type="Proteomes" id="UP000434475"/>
    </source>
</evidence>
<evidence type="ECO:0000256" key="8">
    <source>
        <dbReference type="ARBA" id="ARBA00022598"/>
    </source>
</evidence>
<dbReference type="InterPro" id="IPR004101">
    <property type="entry name" value="Mur_ligase_C"/>
</dbReference>
<feature type="domain" description="Mur ligase central" evidence="20">
    <location>
        <begin position="138"/>
        <end position="314"/>
    </location>
</feature>
<evidence type="ECO:0000256" key="12">
    <source>
        <dbReference type="ARBA" id="ARBA00022984"/>
    </source>
</evidence>
<sequence length="479" mass="52473">MGYNILVIDETKREERAMGSTIQEYLASLRGKRVAVLGIGVSNTPLIKMLLRADVEVTACDKRQREDFGGQAEELESLGAELRLGPDYLDGLDHDVIFRTPGLRPDVPQLLAARERGSTITSEMEVFFQVCPCKTIAVTGSDGKTTTTTIIAELLKAAGQSVYVGGNIGKPLLPDVDGMVPEDVAVLELSSFQLMTMEQSPDIAVVTNLAPNHLDVHKSMEEYIAAKENIFTHQGADGLLVLNQDNEITRGFAVSARGRVTRFSRREELEQGVFVRDGAIWVRNAMHERPVLYLENILLPGEHNIENYMAAIGALDGLVPDQVVRDFAAKFAGVEHRIELVRTRNGVRYYNDSIASSPSRTIAGLRSFHQKVVLIAGGYDKHIPFDVLGPEVVEHVKALVLTGDTAPKLRQAVERAPGYDPAALPIVEYKDFEAAVLAACGLAQPGDVVLLSPACASFDRFKNFMERGAAFKRIIYGLE</sequence>
<dbReference type="HAMAP" id="MF_00639">
    <property type="entry name" value="MurD"/>
    <property type="match status" value="1"/>
</dbReference>
<evidence type="ECO:0000256" key="15">
    <source>
        <dbReference type="ARBA" id="ARBA00032324"/>
    </source>
</evidence>
<dbReference type="Gene3D" id="3.40.50.720">
    <property type="entry name" value="NAD(P)-binding Rossmann-like Domain"/>
    <property type="match status" value="1"/>
</dbReference>
<evidence type="ECO:0000256" key="9">
    <source>
        <dbReference type="ARBA" id="ARBA00022741"/>
    </source>
</evidence>
<dbReference type="UniPathway" id="UPA00219"/>
<dbReference type="GO" id="GO:0005524">
    <property type="term" value="F:ATP binding"/>
    <property type="evidence" value="ECO:0007669"/>
    <property type="project" value="UniProtKB-UniRule"/>
</dbReference>
<keyword evidence="7 17" id="KW-0963">Cytoplasm</keyword>
<accession>A0A6I2QYU2</accession>
<comment type="similarity">
    <text evidence="4 17">Belongs to the MurCDEF family.</text>
</comment>
<dbReference type="InterPro" id="IPR005762">
    <property type="entry name" value="MurD"/>
</dbReference>
<dbReference type="SUPFAM" id="SSF53623">
    <property type="entry name" value="MurD-like peptide ligases, catalytic domain"/>
    <property type="match status" value="1"/>
</dbReference>
<proteinExistence type="inferred from homology"/>
<evidence type="ECO:0000313" key="21">
    <source>
        <dbReference type="EMBL" id="MSB19135.1"/>
    </source>
</evidence>
<keyword evidence="11 17" id="KW-0133">Cell shape</keyword>
<name>A0A6I2QYU2_FLAPL</name>
<dbReference type="AlphaFoldDB" id="A0A6I2QYU2"/>
<dbReference type="InterPro" id="IPR013221">
    <property type="entry name" value="Mur_ligase_cen"/>
</dbReference>
<dbReference type="InterPro" id="IPR036565">
    <property type="entry name" value="Mur-like_cat_sf"/>
</dbReference>
<dbReference type="GO" id="GO:0071555">
    <property type="term" value="P:cell wall organization"/>
    <property type="evidence" value="ECO:0007669"/>
    <property type="project" value="UniProtKB-KW"/>
</dbReference>
<evidence type="ECO:0000256" key="1">
    <source>
        <dbReference type="ARBA" id="ARBA00002734"/>
    </source>
</evidence>
<evidence type="ECO:0000256" key="17">
    <source>
        <dbReference type="HAMAP-Rule" id="MF_00639"/>
    </source>
</evidence>
<dbReference type="EC" id="6.3.2.9" evidence="5 17"/>
<evidence type="ECO:0000256" key="5">
    <source>
        <dbReference type="ARBA" id="ARBA00012212"/>
    </source>
</evidence>
<evidence type="ECO:0000256" key="2">
    <source>
        <dbReference type="ARBA" id="ARBA00004496"/>
    </source>
</evidence>
<evidence type="ECO:0000256" key="16">
    <source>
        <dbReference type="ARBA" id="ARBA00047632"/>
    </source>
</evidence>
<feature type="domain" description="Mur ligase C-terminal" evidence="19">
    <location>
        <begin position="336"/>
        <end position="455"/>
    </location>
</feature>
<dbReference type="Pfam" id="PF08245">
    <property type="entry name" value="Mur_ligase_M"/>
    <property type="match status" value="1"/>
</dbReference>
<dbReference type="GO" id="GO:0008360">
    <property type="term" value="P:regulation of cell shape"/>
    <property type="evidence" value="ECO:0007669"/>
    <property type="project" value="UniProtKB-KW"/>
</dbReference>
<dbReference type="PANTHER" id="PTHR43692">
    <property type="entry name" value="UDP-N-ACETYLMURAMOYLALANINE--D-GLUTAMATE LIGASE"/>
    <property type="match status" value="1"/>
</dbReference>
<keyword evidence="9 17" id="KW-0547">Nucleotide-binding</keyword>
<dbReference type="Gene3D" id="3.40.1190.10">
    <property type="entry name" value="Mur-like, catalytic domain"/>
    <property type="match status" value="1"/>
</dbReference>
<dbReference type="PANTHER" id="PTHR43692:SF1">
    <property type="entry name" value="UDP-N-ACETYLMURAMOYLALANINE--D-GLUTAMATE LIGASE"/>
    <property type="match status" value="1"/>
</dbReference>
<evidence type="ECO:0000256" key="10">
    <source>
        <dbReference type="ARBA" id="ARBA00022840"/>
    </source>
</evidence>
<keyword evidence="17 18" id="KW-0132">Cell division</keyword>
<evidence type="ECO:0000256" key="7">
    <source>
        <dbReference type="ARBA" id="ARBA00022490"/>
    </source>
</evidence>
<evidence type="ECO:0000256" key="4">
    <source>
        <dbReference type="ARBA" id="ARBA00010416"/>
    </source>
</evidence>